<dbReference type="PANTHER" id="PTHR21381">
    <property type="entry name" value="ZGC:162297"/>
    <property type="match status" value="1"/>
</dbReference>
<evidence type="ECO:0000256" key="1">
    <source>
        <dbReference type="ARBA" id="ARBA00006007"/>
    </source>
</evidence>
<organism evidence="2 3">
    <name type="scientific">Enorma phocaeensis</name>
    <dbReference type="NCBI Taxonomy" id="1871019"/>
    <lineage>
        <taxon>Bacteria</taxon>
        <taxon>Bacillati</taxon>
        <taxon>Actinomycetota</taxon>
        <taxon>Coriobacteriia</taxon>
        <taxon>Coriobacteriales</taxon>
        <taxon>Coriobacteriaceae</taxon>
        <taxon>Enorma</taxon>
    </lineage>
</organism>
<dbReference type="PANTHER" id="PTHR21381:SF3">
    <property type="entry name" value="SGC REGION PROTEIN SGCQ-RELATED"/>
    <property type="match status" value="1"/>
</dbReference>
<dbReference type="PIRSF" id="PIRSF005956">
    <property type="entry name" value="BtpA"/>
    <property type="match status" value="1"/>
</dbReference>
<name>A0A921LTT7_9ACTN</name>
<dbReference type="EMBL" id="DYUZ01000029">
    <property type="protein sequence ID" value="HJG37696.1"/>
    <property type="molecule type" value="Genomic_DNA"/>
</dbReference>
<evidence type="ECO:0000313" key="2">
    <source>
        <dbReference type="EMBL" id="HJG37696.1"/>
    </source>
</evidence>
<comment type="similarity">
    <text evidence="1">Belongs to the BtpA family.</text>
</comment>
<comment type="caution">
    <text evidence="2">The sequence shown here is derived from an EMBL/GenBank/DDBJ whole genome shotgun (WGS) entry which is preliminary data.</text>
</comment>
<evidence type="ECO:0000313" key="3">
    <source>
        <dbReference type="Proteomes" id="UP000753256"/>
    </source>
</evidence>
<dbReference type="InterPro" id="IPR005137">
    <property type="entry name" value="BtpA"/>
</dbReference>
<dbReference type="Pfam" id="PF03437">
    <property type="entry name" value="BtpA"/>
    <property type="match status" value="1"/>
</dbReference>
<dbReference type="RefSeq" id="WP_273190614.1">
    <property type="nucleotide sequence ID" value="NZ_DYUZ01000029.1"/>
</dbReference>
<protein>
    <submittedName>
        <fullName evidence="2">BtpA/SgcQ family protein</fullName>
    </submittedName>
</protein>
<accession>A0A921LTT7</accession>
<dbReference type="AlphaFoldDB" id="A0A921LTT7"/>
<sequence length="269" mass="28338">MSFLTELFGTEKPIIGLLHLKPLPGDPLYYPGGSVAQVAEAAKRDLDALQQGGVDGILITNEFSLPYEQHVSASTLAAMGYVIGTLAHDISCPWGAEAIYDGDATIELCAATGAQFTRCMFCGAWAGDLGLINRDFAHTMRLKSALRLDDLKLFHFVTSEGEVYLNDRTTAQIADSLIFNCYPDALVVGGDAAGRGPDAEVIAGVRKVSGDVPVVCGTGCKTETVADVFTRCDGAFVGTCLKEGGQFTGAVDAERVATFMAAARAARGE</sequence>
<proteinExistence type="inferred from homology"/>
<dbReference type="InterPro" id="IPR011060">
    <property type="entry name" value="RibuloseP-bd_barrel"/>
</dbReference>
<gene>
    <name evidence="2" type="ORF">K8V70_07550</name>
</gene>
<dbReference type="NCBIfam" id="TIGR00259">
    <property type="entry name" value="thylakoid_BtpA"/>
    <property type="match status" value="1"/>
</dbReference>
<dbReference type="SUPFAM" id="SSF51366">
    <property type="entry name" value="Ribulose-phoshate binding barrel"/>
    <property type="match status" value="1"/>
</dbReference>
<reference evidence="2" key="2">
    <citation type="submission" date="2021-09" db="EMBL/GenBank/DDBJ databases">
        <authorList>
            <person name="Gilroy R."/>
        </authorList>
    </citation>
    <scope>NUCLEOTIDE SEQUENCE</scope>
    <source>
        <strain evidence="2">ChiHjej13B12-9602</strain>
    </source>
</reference>
<reference evidence="2" key="1">
    <citation type="journal article" date="2021" name="PeerJ">
        <title>Extensive microbial diversity within the chicken gut microbiome revealed by metagenomics and culture.</title>
        <authorList>
            <person name="Gilroy R."/>
            <person name="Ravi A."/>
            <person name="Getino M."/>
            <person name="Pursley I."/>
            <person name="Horton D.L."/>
            <person name="Alikhan N.F."/>
            <person name="Baker D."/>
            <person name="Gharbi K."/>
            <person name="Hall N."/>
            <person name="Watson M."/>
            <person name="Adriaenssens E.M."/>
            <person name="Foster-Nyarko E."/>
            <person name="Jarju S."/>
            <person name="Secka A."/>
            <person name="Antonio M."/>
            <person name="Oren A."/>
            <person name="Chaudhuri R.R."/>
            <person name="La Ragione R."/>
            <person name="Hildebrand F."/>
            <person name="Pallen M.J."/>
        </authorList>
    </citation>
    <scope>NUCLEOTIDE SEQUENCE</scope>
    <source>
        <strain evidence="2">ChiHjej13B12-9602</strain>
    </source>
</reference>
<dbReference type="Proteomes" id="UP000753256">
    <property type="component" value="Unassembled WGS sequence"/>
</dbReference>